<evidence type="ECO:0000313" key="2">
    <source>
        <dbReference type="Proteomes" id="UP000614460"/>
    </source>
</evidence>
<protein>
    <submittedName>
        <fullName evidence="1">Uncharacterized protein</fullName>
    </submittedName>
</protein>
<sequence length="363" mass="42314">MPTQQSLKINNLSIIGIGIEGKLILSKLILDYGIKNVGYIDFSMDKQLADYFIPFPGKKEFLYAEKQELYQVDNFNEPKFLDLLSQVKEDAVFVLCLSEPISHTVLKYILDTDYQILIRIPFKFENTNNFQITRSLLQKLNSRPKTTILFSDHFSEKLSSIRFSGIMHQLISGQANLLASKLGYDSIRPKIIRKPLSAFLQEKVNIIYDPNSFTFPINKLKNKIDNFISNMCSDDLWIVSLKHFAYMKTYYQFMDQESLLNLLALLIIVSFLKGHDKQMFNILFWGREAYSFSEILQESHSKDIPVQLRSISEGFDYLDKMLSVDHKLFLKNKLDLLFNDYILEFEAYYFVTEFFDSLQINGG</sequence>
<proteinExistence type="predicted"/>
<evidence type="ECO:0000313" key="1">
    <source>
        <dbReference type="EMBL" id="GGE14174.1"/>
    </source>
</evidence>
<gene>
    <name evidence="1" type="ORF">GCM10011516_09960</name>
</gene>
<dbReference type="Proteomes" id="UP000614460">
    <property type="component" value="Unassembled WGS sequence"/>
</dbReference>
<accession>A0A8H9KTL2</accession>
<keyword evidence="2" id="KW-1185">Reference proteome</keyword>
<comment type="caution">
    <text evidence="1">The sequence shown here is derived from an EMBL/GenBank/DDBJ whole genome shotgun (WGS) entry which is preliminary data.</text>
</comment>
<reference evidence="1" key="1">
    <citation type="journal article" date="2014" name="Int. J. Syst. Evol. Microbiol.">
        <title>Complete genome sequence of Corynebacterium casei LMG S-19264T (=DSM 44701T), isolated from a smear-ripened cheese.</title>
        <authorList>
            <consortium name="US DOE Joint Genome Institute (JGI-PGF)"/>
            <person name="Walter F."/>
            <person name="Albersmeier A."/>
            <person name="Kalinowski J."/>
            <person name="Ruckert C."/>
        </authorList>
    </citation>
    <scope>NUCLEOTIDE SEQUENCE</scope>
    <source>
        <strain evidence="1">CGMCC 1.15966</strain>
    </source>
</reference>
<dbReference type="AlphaFoldDB" id="A0A8H9KTL2"/>
<reference evidence="1" key="2">
    <citation type="submission" date="2020-09" db="EMBL/GenBank/DDBJ databases">
        <authorList>
            <person name="Sun Q."/>
            <person name="Zhou Y."/>
        </authorList>
    </citation>
    <scope>NUCLEOTIDE SEQUENCE</scope>
    <source>
        <strain evidence="1">CGMCC 1.15966</strain>
    </source>
</reference>
<dbReference type="EMBL" id="BMKM01000002">
    <property type="protein sequence ID" value="GGE14174.1"/>
    <property type="molecule type" value="Genomic_DNA"/>
</dbReference>
<organism evidence="1 2">
    <name type="scientific">Sphingobacterium cellulitidis</name>
    <dbReference type="NCBI Taxonomy" id="1768011"/>
    <lineage>
        <taxon>Bacteria</taxon>
        <taxon>Pseudomonadati</taxon>
        <taxon>Bacteroidota</taxon>
        <taxon>Sphingobacteriia</taxon>
        <taxon>Sphingobacteriales</taxon>
        <taxon>Sphingobacteriaceae</taxon>
        <taxon>Sphingobacterium</taxon>
    </lineage>
</organism>
<name>A0A8H9KTL2_9SPHI</name>